<dbReference type="Proteomes" id="UP000243719">
    <property type="component" value="Unassembled WGS sequence"/>
</dbReference>
<dbReference type="EMBL" id="FNLO01000005">
    <property type="protein sequence ID" value="SDV48399.1"/>
    <property type="molecule type" value="Genomic_DNA"/>
</dbReference>
<evidence type="ECO:0000256" key="1">
    <source>
        <dbReference type="SAM" id="SignalP"/>
    </source>
</evidence>
<protein>
    <submittedName>
        <fullName evidence="2">Uncharacterized protein</fullName>
    </submittedName>
</protein>
<reference evidence="3" key="1">
    <citation type="submission" date="2016-09" db="EMBL/GenBank/DDBJ databases">
        <authorList>
            <person name="Varghese N."/>
            <person name="Submissions S."/>
        </authorList>
    </citation>
    <scope>NUCLEOTIDE SEQUENCE [LARGE SCALE GENOMIC DNA]</scope>
    <source>
        <strain evidence="3">JS23</strain>
    </source>
</reference>
<evidence type="ECO:0000313" key="2">
    <source>
        <dbReference type="EMBL" id="SDV48399.1"/>
    </source>
</evidence>
<organism evidence="2 3">
    <name type="scientific">Chitinasiproducens palmae</name>
    <dbReference type="NCBI Taxonomy" id="1770053"/>
    <lineage>
        <taxon>Bacteria</taxon>
        <taxon>Pseudomonadati</taxon>
        <taxon>Pseudomonadota</taxon>
        <taxon>Betaproteobacteria</taxon>
        <taxon>Burkholderiales</taxon>
        <taxon>Burkholderiaceae</taxon>
        <taxon>Chitinasiproducens</taxon>
    </lineage>
</organism>
<sequence length="145" mass="15976">MTAKHVVATLVLVPLLLAAAASSTAAEQNSQAYRHYLLKTLKVQPDVAECAVALNKAAARSKRYDRLVNMDRSILRAQISTDDYIFSAGRPVAITKRITMRGKVRLRGSWEWRTVRTYCGVRKGRVVATSIDPRFGERSAVSGGV</sequence>
<accession>A0A1H2PNZ0</accession>
<dbReference type="RefSeq" id="WP_091907547.1">
    <property type="nucleotide sequence ID" value="NZ_FNLO01000005.1"/>
</dbReference>
<feature type="chain" id="PRO_5017390071" evidence="1">
    <location>
        <begin position="26"/>
        <end position="145"/>
    </location>
</feature>
<keyword evidence="3" id="KW-1185">Reference proteome</keyword>
<gene>
    <name evidence="2" type="ORF">SAMN05216551_10560</name>
</gene>
<dbReference type="NCBIfam" id="NF047384">
    <property type="entry name" value="BspC_dom"/>
    <property type="match status" value="1"/>
</dbReference>
<feature type="signal peptide" evidence="1">
    <location>
        <begin position="1"/>
        <end position="25"/>
    </location>
</feature>
<evidence type="ECO:0000313" key="3">
    <source>
        <dbReference type="Proteomes" id="UP000243719"/>
    </source>
</evidence>
<proteinExistence type="predicted"/>
<name>A0A1H2PNZ0_9BURK</name>
<dbReference type="InterPro" id="IPR059225">
    <property type="entry name" value="BspC"/>
</dbReference>
<keyword evidence="1" id="KW-0732">Signal</keyword>
<dbReference type="AlphaFoldDB" id="A0A1H2PNZ0"/>
<dbReference type="OrthoDB" id="9007204at2"/>